<dbReference type="InterPro" id="IPR025101">
    <property type="entry name" value="DUF4012"/>
</dbReference>
<accession>A0A1F4UL20</accession>
<dbReference type="SUPFAM" id="SSF51735">
    <property type="entry name" value="NAD(P)-binding Rossmann-fold domains"/>
    <property type="match status" value="1"/>
</dbReference>
<dbReference type="Pfam" id="PF13196">
    <property type="entry name" value="DUF4012"/>
    <property type="match status" value="1"/>
</dbReference>
<feature type="domain" description="NAD-dependent epimerase/dehydratase" evidence="2">
    <location>
        <begin position="83"/>
        <end position="174"/>
    </location>
</feature>
<dbReference type="Gene3D" id="3.40.50.720">
    <property type="entry name" value="NAD(P)-binding Rossmann-like Domain"/>
    <property type="match status" value="1"/>
</dbReference>
<name>A0A1F4UL20_UNCKA</name>
<sequence length="845" mass="93164">MHILLAYGEGNLTKKLKAALAQGGHQAAVLPEGDPPRARYDIIFQLAHDPARTAEGTRLLLNKAHRDRSRLFLVGWRLEDRLYDEAFRFAQTLTEESLKKGEVEAVILNLGRLFGPGIPVQDSGALGHLISEFSQGNLLTLYGGGEDRDYYLYADDAVAGLVQALNQAKSSESYALAPSVPITSEAAAKLLYELGGGRHEIVFHRGLAAAAEKEKVPGKPLPDFQIKTPFHEGIVAILKTAPAAPRTIGGRLPKFRAPLLKLPRLKVAFRKPPRRLVIALVSTLIIFSPVIYLGANAGWGALQLQRAKTLLAQGEFTQASKAVESAAGSLARFGRIIAPARPLAEAVQAAAELAGQSETFTTALENLVKSRRGEAITPQSEEDFRELAAAFSSTQDRFALAWLEIQQEDSRLWQPLRTALEPLLEEGLRAARFGEAIARDLSEILGYKGERSYLLFFQNSAELWPGGGFVGALANLTLENGRIKALEFYDAYDFSQYYTKAGVWARNISLDPDFSQDAKGFMEIFERATGVQTDGAVGIDLRFAQGLLEITGPLELPDFEETVTAENFFEVTTAEVEKDFFPGSTKKKRFLEALGEAITAKLFSIEQGKYTEVGRLAWDELQSHNLLLYLGSSAANQAVAESGFGGLIEDSAGDYLLALTHNAGTKGTVWVTREFAYQVFNSDREGNLRGELSITWHNNGLESWPAGTYEDLFRVLVPTSSQLVKAELEDEDVTAKIRRREEHGKTSFEYRVKIDSGTAKTLTLTYDLPESLNLGNLSFYRLLVQKQAGAYGDRFRFTFEKPLDYEIGGTAQTDGEEDLQMDGDNLIFEGSLEKDLKLEVEIKER</sequence>
<organism evidence="3 4">
    <name type="scientific">candidate division WWE3 bacterium RBG_19FT_COMBO_53_11</name>
    <dbReference type="NCBI Taxonomy" id="1802613"/>
    <lineage>
        <taxon>Bacteria</taxon>
        <taxon>Katanobacteria</taxon>
    </lineage>
</organism>
<comment type="caution">
    <text evidence="3">The sequence shown here is derived from an EMBL/GenBank/DDBJ whole genome shotgun (WGS) entry which is preliminary data.</text>
</comment>
<dbReference type="Pfam" id="PF01370">
    <property type="entry name" value="Epimerase"/>
    <property type="match status" value="1"/>
</dbReference>
<reference evidence="3 4" key="1">
    <citation type="journal article" date="2016" name="Nat. Commun.">
        <title>Thousands of microbial genomes shed light on interconnected biogeochemical processes in an aquifer system.</title>
        <authorList>
            <person name="Anantharaman K."/>
            <person name="Brown C.T."/>
            <person name="Hug L.A."/>
            <person name="Sharon I."/>
            <person name="Castelle C.J."/>
            <person name="Probst A.J."/>
            <person name="Thomas B.C."/>
            <person name="Singh A."/>
            <person name="Wilkins M.J."/>
            <person name="Karaoz U."/>
            <person name="Brodie E.L."/>
            <person name="Williams K.H."/>
            <person name="Hubbard S.S."/>
            <person name="Banfield J.F."/>
        </authorList>
    </citation>
    <scope>NUCLEOTIDE SEQUENCE [LARGE SCALE GENOMIC DNA]</scope>
</reference>
<evidence type="ECO:0000256" key="1">
    <source>
        <dbReference type="SAM" id="Phobius"/>
    </source>
</evidence>
<dbReference type="InterPro" id="IPR001509">
    <property type="entry name" value="Epimerase_deHydtase"/>
</dbReference>
<gene>
    <name evidence="3" type="ORF">A2V54_01350</name>
</gene>
<dbReference type="Proteomes" id="UP000176583">
    <property type="component" value="Unassembled WGS sequence"/>
</dbReference>
<keyword evidence="1" id="KW-0812">Transmembrane</keyword>
<keyword evidence="1" id="KW-0472">Membrane</keyword>
<dbReference type="EMBL" id="MEUW01000004">
    <property type="protein sequence ID" value="OGC44923.1"/>
    <property type="molecule type" value="Genomic_DNA"/>
</dbReference>
<proteinExistence type="predicted"/>
<feature type="transmembrane region" description="Helical" evidence="1">
    <location>
        <begin position="276"/>
        <end position="295"/>
    </location>
</feature>
<protein>
    <recommendedName>
        <fullName evidence="2">NAD-dependent epimerase/dehydratase domain-containing protein</fullName>
    </recommendedName>
</protein>
<evidence type="ECO:0000313" key="3">
    <source>
        <dbReference type="EMBL" id="OGC44923.1"/>
    </source>
</evidence>
<keyword evidence="1" id="KW-1133">Transmembrane helix</keyword>
<evidence type="ECO:0000313" key="4">
    <source>
        <dbReference type="Proteomes" id="UP000176583"/>
    </source>
</evidence>
<dbReference type="STRING" id="1802613.A2V54_01350"/>
<dbReference type="InterPro" id="IPR036291">
    <property type="entry name" value="NAD(P)-bd_dom_sf"/>
</dbReference>
<dbReference type="AlphaFoldDB" id="A0A1F4UL20"/>
<evidence type="ECO:0000259" key="2">
    <source>
        <dbReference type="Pfam" id="PF01370"/>
    </source>
</evidence>